<dbReference type="RefSeq" id="WP_223464805.1">
    <property type="nucleotide sequence ID" value="NZ_JAFBIL020000001.1"/>
</dbReference>
<sequence length="351" mass="37202">MKKSLLALAILGSLAGVAQAQSSVQIYGTVDAGFIKRTDQSMAIGKRANNTLGFKGTEDLGNGLKALFQLEIRYEPDTGTIEQGAGGIQRPLFQGQSRVGLQGGFGMVRLGRGLTAFQETSTQFEPFHGVPSPAGFQTDLTVAGYTSDPLGMIANSTNRFSNALFYNSPEIGGFQINTTVATKESNQGVAIIGRGTAAAPQYGPSAAASANPYSVSATYKNGPVAMMLAAERNAVESELWSIAGSVMATPALKLMASYTAQDQEHTRLLNPETDSWVVGANYTMGPGKVLIGYGQKTPDGIAKTKQFSIGYEYSLSKRTYLYFDASNKKSGITATNTINIKHYAVGVNHAF</sequence>
<evidence type="ECO:0000256" key="6">
    <source>
        <dbReference type="ARBA" id="ARBA00022729"/>
    </source>
</evidence>
<dbReference type="CDD" id="cd00342">
    <property type="entry name" value="gram_neg_porins"/>
    <property type="match status" value="1"/>
</dbReference>
<accession>A0ABS7SLI0</accession>
<dbReference type="Proteomes" id="UP000809349">
    <property type="component" value="Unassembled WGS sequence"/>
</dbReference>
<dbReference type="Gene3D" id="2.40.160.10">
    <property type="entry name" value="Porin"/>
    <property type="match status" value="1"/>
</dbReference>
<keyword evidence="3" id="KW-0813">Transport</keyword>
<reference evidence="13 14" key="1">
    <citation type="submission" date="2021-01" db="EMBL/GenBank/DDBJ databases">
        <authorList>
            <person name="Ruan W."/>
            <person name="Khan S.A."/>
            <person name="Jeon C.O."/>
        </authorList>
    </citation>
    <scope>NUCLEOTIDE SEQUENCE [LARGE SCALE GENOMIC DNA]</scope>
    <source>
        <strain evidence="13 14">R798</strain>
    </source>
</reference>
<evidence type="ECO:0000256" key="11">
    <source>
        <dbReference type="SAM" id="SignalP"/>
    </source>
</evidence>
<feature type="chain" id="PRO_5045365088" evidence="11">
    <location>
        <begin position="21"/>
        <end position="351"/>
    </location>
</feature>
<comment type="caution">
    <text evidence="13">The sequence shown here is derived from an EMBL/GenBank/DDBJ whole genome shotgun (WGS) entry which is preliminary data.</text>
</comment>
<feature type="signal peptide" evidence="11">
    <location>
        <begin position="1"/>
        <end position="20"/>
    </location>
</feature>
<evidence type="ECO:0000256" key="8">
    <source>
        <dbReference type="ARBA" id="ARBA00023114"/>
    </source>
</evidence>
<dbReference type="PANTHER" id="PTHR34501:SF9">
    <property type="entry name" value="MAJOR OUTER MEMBRANE PROTEIN P.IA"/>
    <property type="match status" value="1"/>
</dbReference>
<dbReference type="SUPFAM" id="SSF56935">
    <property type="entry name" value="Porins"/>
    <property type="match status" value="1"/>
</dbReference>
<dbReference type="Pfam" id="PF13609">
    <property type="entry name" value="Porin_4"/>
    <property type="match status" value="1"/>
</dbReference>
<evidence type="ECO:0000256" key="10">
    <source>
        <dbReference type="ARBA" id="ARBA00023237"/>
    </source>
</evidence>
<evidence type="ECO:0000256" key="4">
    <source>
        <dbReference type="ARBA" id="ARBA00022452"/>
    </source>
</evidence>
<evidence type="ECO:0000256" key="7">
    <source>
        <dbReference type="ARBA" id="ARBA00023065"/>
    </source>
</evidence>
<comment type="subunit">
    <text evidence="2">Homotrimer.</text>
</comment>
<keyword evidence="10" id="KW-0998">Cell outer membrane</keyword>
<dbReference type="PRINTS" id="PR00184">
    <property type="entry name" value="NEISSPPORIN"/>
</dbReference>
<proteinExistence type="predicted"/>
<evidence type="ECO:0000259" key="12">
    <source>
        <dbReference type="Pfam" id="PF13609"/>
    </source>
</evidence>
<feature type="domain" description="Porin" evidence="12">
    <location>
        <begin position="7"/>
        <end position="327"/>
    </location>
</feature>
<dbReference type="PANTHER" id="PTHR34501">
    <property type="entry name" value="PROTEIN YDDL-RELATED"/>
    <property type="match status" value="1"/>
</dbReference>
<keyword evidence="5" id="KW-0812">Transmembrane</keyword>
<dbReference type="InterPro" id="IPR050298">
    <property type="entry name" value="Gram-neg_bact_OMP"/>
</dbReference>
<evidence type="ECO:0000256" key="3">
    <source>
        <dbReference type="ARBA" id="ARBA00022448"/>
    </source>
</evidence>
<dbReference type="InterPro" id="IPR033900">
    <property type="entry name" value="Gram_neg_porin_domain"/>
</dbReference>
<dbReference type="EMBL" id="JAFBIL020000001">
    <property type="protein sequence ID" value="MBZ2206010.1"/>
    <property type="molecule type" value="Genomic_DNA"/>
</dbReference>
<gene>
    <name evidence="13" type="ORF">I4X03_001915</name>
</gene>
<dbReference type="InterPro" id="IPR023614">
    <property type="entry name" value="Porin_dom_sf"/>
</dbReference>
<name>A0ABS7SLI0_9BURK</name>
<reference evidence="13 14" key="2">
    <citation type="submission" date="2021-08" db="EMBL/GenBank/DDBJ databases">
        <title>Massilia sp. R798.</title>
        <authorList>
            <person name="Baek J.H."/>
            <person name="Jung H.S."/>
            <person name="Kim K.R."/>
            <person name="Jeon C.O."/>
        </authorList>
    </citation>
    <scope>NUCLEOTIDE SEQUENCE [LARGE SCALE GENOMIC DNA]</scope>
    <source>
        <strain evidence="13 14">R798</strain>
    </source>
</reference>
<evidence type="ECO:0000313" key="14">
    <source>
        <dbReference type="Proteomes" id="UP000809349"/>
    </source>
</evidence>
<protein>
    <submittedName>
        <fullName evidence="13">Porin</fullName>
    </submittedName>
</protein>
<comment type="subcellular location">
    <subcellularLocation>
        <location evidence="1">Cell outer membrane</location>
        <topology evidence="1">Multi-pass membrane protein</topology>
    </subcellularLocation>
</comment>
<evidence type="ECO:0000256" key="5">
    <source>
        <dbReference type="ARBA" id="ARBA00022692"/>
    </source>
</evidence>
<keyword evidence="14" id="KW-1185">Reference proteome</keyword>
<keyword evidence="7" id="KW-0406">Ion transport</keyword>
<keyword evidence="9" id="KW-0472">Membrane</keyword>
<evidence type="ECO:0000256" key="9">
    <source>
        <dbReference type="ARBA" id="ARBA00023136"/>
    </source>
</evidence>
<evidence type="ECO:0000313" key="13">
    <source>
        <dbReference type="EMBL" id="MBZ2206010.1"/>
    </source>
</evidence>
<keyword evidence="6 11" id="KW-0732">Signal</keyword>
<keyword evidence="4" id="KW-1134">Transmembrane beta strand</keyword>
<evidence type="ECO:0000256" key="2">
    <source>
        <dbReference type="ARBA" id="ARBA00011233"/>
    </source>
</evidence>
<evidence type="ECO:0000256" key="1">
    <source>
        <dbReference type="ARBA" id="ARBA00004571"/>
    </source>
</evidence>
<keyword evidence="8" id="KW-0626">Porin</keyword>
<dbReference type="InterPro" id="IPR002299">
    <property type="entry name" value="Porin_Neis"/>
</dbReference>
<organism evidence="13 14">
    <name type="scientific">Massilia soli</name>
    <dbReference type="NCBI Taxonomy" id="2792854"/>
    <lineage>
        <taxon>Bacteria</taxon>
        <taxon>Pseudomonadati</taxon>
        <taxon>Pseudomonadota</taxon>
        <taxon>Betaproteobacteria</taxon>
        <taxon>Burkholderiales</taxon>
        <taxon>Oxalobacteraceae</taxon>
        <taxon>Telluria group</taxon>
        <taxon>Massilia</taxon>
    </lineage>
</organism>